<evidence type="ECO:0000259" key="2">
    <source>
        <dbReference type="Pfam" id="PF22938"/>
    </source>
</evidence>
<keyword evidence="4" id="KW-1185">Reference proteome</keyword>
<evidence type="ECO:0000256" key="1">
    <source>
        <dbReference type="SAM" id="MobiDB-lite"/>
    </source>
</evidence>
<proteinExistence type="predicted"/>
<protein>
    <submittedName>
        <fullName evidence="3">K02A2.6-like</fullName>
    </submittedName>
</protein>
<feature type="region of interest" description="Disordered" evidence="1">
    <location>
        <begin position="298"/>
        <end position="320"/>
    </location>
</feature>
<dbReference type="Gene3D" id="3.30.420.10">
    <property type="entry name" value="Ribonuclease H-like superfamily/Ribonuclease H"/>
    <property type="match status" value="1"/>
</dbReference>
<accession>A0ABY6KGW0</accession>
<dbReference type="InterPro" id="IPR052160">
    <property type="entry name" value="Gypsy_RT_Integrase-like"/>
</dbReference>
<dbReference type="EMBL" id="CP092867">
    <property type="protein sequence ID" value="UYV68081.1"/>
    <property type="molecule type" value="Genomic_DNA"/>
</dbReference>
<dbReference type="Pfam" id="PF22938">
    <property type="entry name" value="Integrase_p58_C"/>
    <property type="match status" value="1"/>
</dbReference>
<organism evidence="3 4">
    <name type="scientific">Cordylochernes scorpioides</name>
    <dbReference type="NCBI Taxonomy" id="51811"/>
    <lineage>
        <taxon>Eukaryota</taxon>
        <taxon>Metazoa</taxon>
        <taxon>Ecdysozoa</taxon>
        <taxon>Arthropoda</taxon>
        <taxon>Chelicerata</taxon>
        <taxon>Arachnida</taxon>
        <taxon>Pseudoscorpiones</taxon>
        <taxon>Cheliferoidea</taxon>
        <taxon>Chernetidae</taxon>
        <taxon>Cordylochernes</taxon>
    </lineage>
</organism>
<dbReference type="Proteomes" id="UP001235939">
    <property type="component" value="Chromosome 05"/>
</dbReference>
<dbReference type="InterPro" id="IPR036397">
    <property type="entry name" value="RNaseH_sf"/>
</dbReference>
<evidence type="ECO:0000313" key="4">
    <source>
        <dbReference type="Proteomes" id="UP001235939"/>
    </source>
</evidence>
<evidence type="ECO:0000313" key="3">
    <source>
        <dbReference type="EMBL" id="UYV68081.1"/>
    </source>
</evidence>
<feature type="domain" description="Integrase p58-like C-terminal" evidence="2">
    <location>
        <begin position="132"/>
        <end position="167"/>
    </location>
</feature>
<reference evidence="3 4" key="1">
    <citation type="submission" date="2022-01" db="EMBL/GenBank/DDBJ databases">
        <title>A chromosomal length assembly of Cordylochernes scorpioides.</title>
        <authorList>
            <person name="Zeh D."/>
            <person name="Zeh J."/>
        </authorList>
    </citation>
    <scope>NUCLEOTIDE SEQUENCE [LARGE SCALE GENOMIC DNA]</scope>
    <source>
        <strain evidence="3">IN4F17</strain>
        <tissue evidence="3">Whole Body</tissue>
    </source>
</reference>
<sequence length="320" mass="37776">MSSMYVNTDQKNWDEILPFITHAYNTTIQETTGYSPFFLLFGREPMSLLDDENIPTDSNLDDYDEYIENYLDKIARTRQVVINNTEKTQKIMKRNYDKKHNERIYEPGHLVAVWTPVRKIGKCEKLLRKYFGPYRILKKLSNVNYLIEPKDNPGQDPLIVHVSRLKPYFERIDEVTHEDMTTSGRGKCCIMINIYKDLISTLQLVERLDRYPLRNLKKIDSLEPEVTSMNVKKEEIDPQMSKEDKISHLMKRIAEKLYQVLLPRNVQSTVKFITECRRVEALRCRRVTPTRYERLPNVAPLCDQDDGEDQSSMIRKSENE</sequence>
<dbReference type="PANTHER" id="PTHR47266">
    <property type="entry name" value="ENDONUCLEASE-RELATED"/>
    <property type="match status" value="1"/>
</dbReference>
<dbReference type="InterPro" id="IPR054465">
    <property type="entry name" value="Integrase_p58-like_C"/>
</dbReference>
<gene>
    <name evidence="3" type="ORF">LAZ67_5002991</name>
</gene>
<name>A0ABY6KGW0_9ARAC</name>